<keyword evidence="2" id="KW-1185">Reference proteome</keyword>
<name>K3X3V2_GLOUD</name>
<evidence type="ECO:0000313" key="2">
    <source>
        <dbReference type="Proteomes" id="UP000019132"/>
    </source>
</evidence>
<reference evidence="1" key="3">
    <citation type="submission" date="2015-02" db="UniProtKB">
        <authorList>
            <consortium name="EnsemblProtists"/>
        </authorList>
    </citation>
    <scope>IDENTIFICATION</scope>
    <source>
        <strain evidence="1">DAOM BR144</strain>
    </source>
</reference>
<organism evidence="1 2">
    <name type="scientific">Globisporangium ultimum (strain ATCC 200006 / CBS 805.95 / DAOM BR144)</name>
    <name type="common">Pythium ultimum</name>
    <dbReference type="NCBI Taxonomy" id="431595"/>
    <lineage>
        <taxon>Eukaryota</taxon>
        <taxon>Sar</taxon>
        <taxon>Stramenopiles</taxon>
        <taxon>Oomycota</taxon>
        <taxon>Peronosporomycetes</taxon>
        <taxon>Pythiales</taxon>
        <taxon>Pythiaceae</taxon>
        <taxon>Globisporangium</taxon>
    </lineage>
</organism>
<dbReference type="EMBL" id="GL376637">
    <property type="status" value="NOT_ANNOTATED_CDS"/>
    <property type="molecule type" value="Genomic_DNA"/>
</dbReference>
<dbReference type="HOGENOM" id="CLU_2031350_0_0_1"/>
<dbReference type="VEuPathDB" id="FungiDB:PYU1_G011875"/>
<reference evidence="2" key="2">
    <citation type="submission" date="2010-04" db="EMBL/GenBank/DDBJ databases">
        <authorList>
            <person name="Buell R."/>
            <person name="Hamilton J."/>
            <person name="Hostetler J."/>
        </authorList>
    </citation>
    <scope>NUCLEOTIDE SEQUENCE [LARGE SCALE GENOMIC DNA]</scope>
    <source>
        <strain evidence="2">DAOM:BR144</strain>
    </source>
</reference>
<evidence type="ECO:0000313" key="1">
    <source>
        <dbReference type="EnsemblProtists" id="PYU1_T011901"/>
    </source>
</evidence>
<dbReference type="InParanoid" id="K3X3V2"/>
<dbReference type="AlphaFoldDB" id="K3X3V2"/>
<protein>
    <recommendedName>
        <fullName evidence="3">Peptidase A2 domain-containing protein</fullName>
    </recommendedName>
</protein>
<dbReference type="OMA" id="HERRNCE"/>
<dbReference type="STRING" id="431595.K3X3V2"/>
<reference evidence="2" key="1">
    <citation type="journal article" date="2010" name="Genome Biol.">
        <title>Genome sequence of the necrotrophic plant pathogen Pythium ultimum reveals original pathogenicity mechanisms and effector repertoire.</title>
        <authorList>
            <person name="Levesque C.A."/>
            <person name="Brouwer H."/>
            <person name="Cano L."/>
            <person name="Hamilton J.P."/>
            <person name="Holt C."/>
            <person name="Huitema E."/>
            <person name="Raffaele S."/>
            <person name="Robideau G.P."/>
            <person name="Thines M."/>
            <person name="Win J."/>
            <person name="Zerillo M.M."/>
            <person name="Beakes G.W."/>
            <person name="Boore J.L."/>
            <person name="Busam D."/>
            <person name="Dumas B."/>
            <person name="Ferriera S."/>
            <person name="Fuerstenberg S.I."/>
            <person name="Gachon C.M."/>
            <person name="Gaulin E."/>
            <person name="Govers F."/>
            <person name="Grenville-Briggs L."/>
            <person name="Horner N."/>
            <person name="Hostetler J."/>
            <person name="Jiang R.H."/>
            <person name="Johnson J."/>
            <person name="Krajaejun T."/>
            <person name="Lin H."/>
            <person name="Meijer H.J."/>
            <person name="Moore B."/>
            <person name="Morris P."/>
            <person name="Phuntmart V."/>
            <person name="Puiu D."/>
            <person name="Shetty J."/>
            <person name="Stajich J.E."/>
            <person name="Tripathy S."/>
            <person name="Wawra S."/>
            <person name="van West P."/>
            <person name="Whitty B.R."/>
            <person name="Coutinho P.M."/>
            <person name="Henrissat B."/>
            <person name="Martin F."/>
            <person name="Thomas P.D."/>
            <person name="Tyler B.M."/>
            <person name="De Vries R.P."/>
            <person name="Kamoun S."/>
            <person name="Yandell M."/>
            <person name="Tisserat N."/>
            <person name="Buell C.R."/>
        </authorList>
    </citation>
    <scope>NUCLEOTIDE SEQUENCE</scope>
    <source>
        <strain evidence="2">DAOM:BR144</strain>
    </source>
</reference>
<dbReference type="EnsemblProtists" id="PYU1_T011901">
    <property type="protein sequence ID" value="PYU1_T011901"/>
    <property type="gene ID" value="PYU1_G011875"/>
</dbReference>
<evidence type="ECO:0008006" key="3">
    <source>
        <dbReference type="Google" id="ProtNLM"/>
    </source>
</evidence>
<dbReference type="Proteomes" id="UP000019132">
    <property type="component" value="Unassembled WGS sequence"/>
</dbReference>
<accession>K3X3V2</accession>
<dbReference type="eggNOG" id="ENOG502T448">
    <property type="taxonomic scope" value="Eukaryota"/>
</dbReference>
<proteinExistence type="predicted"/>
<sequence length="122" mass="13248">MVVLENAMQVPYCADSGADQSCISMSAFKKLISSCPWVLVRNQTQPILCEVTDGRRVLVDNTVEVHLSLRTAAGPVNLEKPIVCLVVPGDDDEFLLDVLDILGINVDRELGNNPPWPSASCP</sequence>